<dbReference type="Proteomes" id="UP000669133">
    <property type="component" value="Unassembled WGS sequence"/>
</dbReference>
<sequence length="260" mass="29623">MIPKPSSLPHVSAFRCSIRTMKQRRTVNKLVEVQLLKTLPGIGVEGQILHVKPGYMRNYLHIDNKACYITPNNPPRIPVVDVEELRLQEQKKRRQLRKEQEEKVIEDLTSKPETEQQTKDESEGAMSLEELSDLFSSMRSTKRASEKPELKVQSNIFDTAKGTIPGLEMESHEFDSIQDVDNKLPKLLTLSNSALPISKKAVAKHIEELTERNVDIEKLGLSYIDTPEDDIDSITETGRFQVRLKSDDGKSFITRVLEVE</sequence>
<evidence type="ECO:0000256" key="3">
    <source>
        <dbReference type="ARBA" id="ARBA00023274"/>
    </source>
</evidence>
<organism evidence="6 7">
    <name type="scientific">Candida metapsilosis</name>
    <dbReference type="NCBI Taxonomy" id="273372"/>
    <lineage>
        <taxon>Eukaryota</taxon>
        <taxon>Fungi</taxon>
        <taxon>Dikarya</taxon>
        <taxon>Ascomycota</taxon>
        <taxon>Saccharomycotina</taxon>
        <taxon>Pichiomycetes</taxon>
        <taxon>Debaryomycetaceae</taxon>
        <taxon>Candida/Lodderomyces clade</taxon>
        <taxon>Candida</taxon>
    </lineage>
</organism>
<keyword evidence="2" id="KW-0689">Ribosomal protein</keyword>
<gene>
    <name evidence="6" type="ORF">I9W82_002928</name>
</gene>
<accession>A0A8H7ZI03</accession>
<evidence type="ECO:0000256" key="2">
    <source>
        <dbReference type="ARBA" id="ARBA00022980"/>
    </source>
</evidence>
<feature type="region of interest" description="Disordered" evidence="4">
    <location>
        <begin position="93"/>
        <end position="126"/>
    </location>
</feature>
<dbReference type="InterPro" id="IPR020070">
    <property type="entry name" value="Ribosomal_bL9_N"/>
</dbReference>
<dbReference type="GO" id="GO:0005840">
    <property type="term" value="C:ribosome"/>
    <property type="evidence" value="ECO:0007669"/>
    <property type="project" value="UniProtKB-KW"/>
</dbReference>
<protein>
    <recommendedName>
        <fullName evidence="5">Ribosomal protein L9 domain-containing protein</fullName>
    </recommendedName>
</protein>
<dbReference type="PROSITE" id="PS00651">
    <property type="entry name" value="RIBOSOMAL_L9"/>
    <property type="match status" value="1"/>
</dbReference>
<evidence type="ECO:0000313" key="6">
    <source>
        <dbReference type="EMBL" id="KAG5419161.1"/>
    </source>
</evidence>
<feature type="domain" description="Ribosomal protein L9" evidence="5">
    <location>
        <begin position="43"/>
        <end position="70"/>
    </location>
</feature>
<dbReference type="AlphaFoldDB" id="A0A8H7ZI03"/>
<dbReference type="SUPFAM" id="SSF55658">
    <property type="entry name" value="L9 N-domain-like"/>
    <property type="match status" value="1"/>
</dbReference>
<evidence type="ECO:0000256" key="4">
    <source>
        <dbReference type="SAM" id="MobiDB-lite"/>
    </source>
</evidence>
<dbReference type="InterPro" id="IPR009027">
    <property type="entry name" value="Ribosomal_bL9/RNase_H1_N"/>
</dbReference>
<dbReference type="InterPro" id="IPR036935">
    <property type="entry name" value="Ribosomal_bL9_N_sf"/>
</dbReference>
<comment type="caution">
    <text evidence="6">The sequence shown here is derived from an EMBL/GenBank/DDBJ whole genome shotgun (WGS) entry which is preliminary data.</text>
</comment>
<evidence type="ECO:0000259" key="5">
    <source>
        <dbReference type="PROSITE" id="PS00651"/>
    </source>
</evidence>
<evidence type="ECO:0000313" key="7">
    <source>
        <dbReference type="Proteomes" id="UP000669133"/>
    </source>
</evidence>
<keyword evidence="3" id="KW-0687">Ribonucleoprotein</keyword>
<dbReference type="Gene3D" id="3.40.5.10">
    <property type="entry name" value="Ribosomal protein L9, N-terminal domain"/>
    <property type="match status" value="1"/>
</dbReference>
<feature type="compositionally biased region" description="Basic and acidic residues" evidence="4">
    <location>
        <begin position="97"/>
        <end position="122"/>
    </location>
</feature>
<dbReference type="InterPro" id="IPR000244">
    <property type="entry name" value="Ribosomal_bL9"/>
</dbReference>
<dbReference type="RefSeq" id="XP_067548277.1">
    <property type="nucleotide sequence ID" value="XM_067691837.1"/>
</dbReference>
<dbReference type="EMBL" id="JAEOAQ010000003">
    <property type="protein sequence ID" value="KAG5419161.1"/>
    <property type="molecule type" value="Genomic_DNA"/>
</dbReference>
<keyword evidence="7" id="KW-1185">Reference proteome</keyword>
<dbReference type="GO" id="GO:1990904">
    <property type="term" value="C:ribonucleoprotein complex"/>
    <property type="evidence" value="ECO:0007669"/>
    <property type="project" value="UniProtKB-KW"/>
</dbReference>
<evidence type="ECO:0000256" key="1">
    <source>
        <dbReference type="ARBA" id="ARBA00010605"/>
    </source>
</evidence>
<dbReference type="Pfam" id="PF01281">
    <property type="entry name" value="Ribosomal_L9_N"/>
    <property type="match status" value="1"/>
</dbReference>
<dbReference type="GO" id="GO:0006412">
    <property type="term" value="P:translation"/>
    <property type="evidence" value="ECO:0007669"/>
    <property type="project" value="InterPro"/>
</dbReference>
<proteinExistence type="inferred from homology"/>
<comment type="similarity">
    <text evidence="1">Belongs to the bacterial ribosomal protein bL9 family.</text>
</comment>
<dbReference type="GO" id="GO:0003735">
    <property type="term" value="F:structural constituent of ribosome"/>
    <property type="evidence" value="ECO:0007669"/>
    <property type="project" value="InterPro"/>
</dbReference>
<dbReference type="PANTHER" id="PTHR21368">
    <property type="entry name" value="50S RIBOSOMAL PROTEIN L9"/>
    <property type="match status" value="1"/>
</dbReference>
<reference evidence="6 7" key="1">
    <citation type="submission" date="2020-12" db="EMBL/GenBank/DDBJ databases">
        <title>Effect of drift, selection, and recombination on the evolution of hybrid genomes in Candida yeast pathogens.</title>
        <authorList>
            <person name="Mixao V."/>
            <person name="Ksiezopolska E."/>
            <person name="Saus E."/>
            <person name="Boekhout T."/>
            <person name="Gacser A."/>
            <person name="Gabaldon T."/>
        </authorList>
    </citation>
    <scope>NUCLEOTIDE SEQUENCE [LARGE SCALE GENOMIC DNA]</scope>
    <source>
        <strain evidence="6 7">BP57</strain>
    </source>
</reference>
<name>A0A8H7ZI03_9ASCO</name>
<dbReference type="OrthoDB" id="5555409at2759"/>
<dbReference type="GeneID" id="93651557"/>